<feature type="region of interest" description="Disordered" evidence="1">
    <location>
        <begin position="156"/>
        <end position="177"/>
    </location>
</feature>
<evidence type="ECO:0000313" key="4">
    <source>
        <dbReference type="Proteomes" id="UP000006039"/>
    </source>
</evidence>
<reference evidence="2" key="2">
    <citation type="submission" date="2010-07" db="EMBL/GenBank/DDBJ databases">
        <authorList>
            <consortium name="The Broad Institute Genome Sequencing Platform"/>
            <consortium name="Broad Institute Genome Sequencing Center for Infectious Disease"/>
            <person name="Ma L.-J."/>
            <person name="Dead R."/>
            <person name="Young S."/>
            <person name="Zeng Q."/>
            <person name="Koehrsen M."/>
            <person name="Alvarado L."/>
            <person name="Berlin A."/>
            <person name="Chapman S.B."/>
            <person name="Chen Z."/>
            <person name="Freedman E."/>
            <person name="Gellesch M."/>
            <person name="Goldberg J."/>
            <person name="Griggs A."/>
            <person name="Gujja S."/>
            <person name="Heilman E.R."/>
            <person name="Heiman D."/>
            <person name="Hepburn T."/>
            <person name="Howarth C."/>
            <person name="Jen D."/>
            <person name="Larson L."/>
            <person name="Mehta T."/>
            <person name="Neiman D."/>
            <person name="Pearson M."/>
            <person name="Roberts A."/>
            <person name="Saif S."/>
            <person name="Shea T."/>
            <person name="Shenoy N."/>
            <person name="Sisk P."/>
            <person name="Stolte C."/>
            <person name="Sykes S."/>
            <person name="Walk T."/>
            <person name="White J."/>
            <person name="Yandava C."/>
            <person name="Haas B."/>
            <person name="Nusbaum C."/>
            <person name="Birren B."/>
        </authorList>
    </citation>
    <scope>NUCLEOTIDE SEQUENCE</scope>
    <source>
        <strain evidence="2">R3-111a-1</strain>
    </source>
</reference>
<dbReference type="VEuPathDB" id="FungiDB:GGTG_08169"/>
<organism evidence="2">
    <name type="scientific">Gaeumannomyces tritici (strain R3-111a-1)</name>
    <name type="common">Wheat and barley take-all root rot fungus</name>
    <name type="synonym">Gaeumannomyces graminis var. tritici</name>
    <dbReference type="NCBI Taxonomy" id="644352"/>
    <lineage>
        <taxon>Eukaryota</taxon>
        <taxon>Fungi</taxon>
        <taxon>Dikarya</taxon>
        <taxon>Ascomycota</taxon>
        <taxon>Pezizomycotina</taxon>
        <taxon>Sordariomycetes</taxon>
        <taxon>Sordariomycetidae</taxon>
        <taxon>Magnaporthales</taxon>
        <taxon>Magnaporthaceae</taxon>
        <taxon>Gaeumannomyces</taxon>
    </lineage>
</organism>
<dbReference type="EnsemblFungi" id="EJT74328">
    <property type="protein sequence ID" value="EJT74328"/>
    <property type="gene ID" value="GGTG_08169"/>
</dbReference>
<dbReference type="AlphaFoldDB" id="J3P3T4"/>
<sequence>MADDLDSPSLLEQTLAQEHGQLVLDLVQTVGAIPHSHQAREETVEISTAIFLVWASRDAVQWTDDGAVSFRTRTRSDPAIPSGVPSPTSRSLPARPPIHSFECVLQLGLWLYWFHAHGSSAASIVTLPLRVPDLPAVTCAPLVLPTPVDPALRLAGLSSPGGEGEKGQGQGGGLTTGRPAFEGVIMQPDLLQRPHLVLQMDLISISSPVRSALEETVPRLLSSPASAA</sequence>
<dbReference type="Proteomes" id="UP000006039">
    <property type="component" value="Unassembled WGS sequence"/>
</dbReference>
<feature type="compositionally biased region" description="Gly residues" evidence="1">
    <location>
        <begin position="159"/>
        <end position="175"/>
    </location>
</feature>
<reference evidence="2" key="3">
    <citation type="submission" date="2010-09" db="EMBL/GenBank/DDBJ databases">
        <title>Annotation of Gaeumannomyces graminis var. tritici R3-111a-1.</title>
        <authorList>
            <consortium name="The Broad Institute Genome Sequencing Platform"/>
            <person name="Ma L.-J."/>
            <person name="Dead R."/>
            <person name="Young S.K."/>
            <person name="Zeng Q."/>
            <person name="Gargeya S."/>
            <person name="Fitzgerald M."/>
            <person name="Haas B."/>
            <person name="Abouelleil A."/>
            <person name="Alvarado L."/>
            <person name="Arachchi H.M."/>
            <person name="Berlin A."/>
            <person name="Brown A."/>
            <person name="Chapman S.B."/>
            <person name="Chen Z."/>
            <person name="Dunbar C."/>
            <person name="Freedman E."/>
            <person name="Gearin G."/>
            <person name="Gellesch M."/>
            <person name="Goldberg J."/>
            <person name="Griggs A."/>
            <person name="Gujja S."/>
            <person name="Heiman D."/>
            <person name="Howarth C."/>
            <person name="Larson L."/>
            <person name="Lui A."/>
            <person name="MacDonald P.J.P."/>
            <person name="Mehta T."/>
            <person name="Montmayeur A."/>
            <person name="Murphy C."/>
            <person name="Neiman D."/>
            <person name="Pearson M."/>
            <person name="Priest M."/>
            <person name="Roberts A."/>
            <person name="Saif S."/>
            <person name="Shea T."/>
            <person name="Shenoy N."/>
            <person name="Sisk P."/>
            <person name="Stolte C."/>
            <person name="Sykes S."/>
            <person name="Yandava C."/>
            <person name="Wortman J."/>
            <person name="Nusbaum C."/>
            <person name="Birren B."/>
        </authorList>
    </citation>
    <scope>NUCLEOTIDE SEQUENCE</scope>
    <source>
        <strain evidence="2">R3-111a-1</strain>
    </source>
</reference>
<gene>
    <name evidence="3" type="primary">20348627</name>
    <name evidence="2" type="ORF">GGTG_08169</name>
</gene>
<reference evidence="4" key="1">
    <citation type="submission" date="2010-07" db="EMBL/GenBank/DDBJ databases">
        <title>The genome sequence of Gaeumannomyces graminis var. tritici strain R3-111a-1.</title>
        <authorList>
            <consortium name="The Broad Institute Genome Sequencing Platform"/>
            <person name="Ma L.-J."/>
            <person name="Dead R."/>
            <person name="Young S."/>
            <person name="Zeng Q."/>
            <person name="Koehrsen M."/>
            <person name="Alvarado L."/>
            <person name="Berlin A."/>
            <person name="Chapman S.B."/>
            <person name="Chen Z."/>
            <person name="Freedman E."/>
            <person name="Gellesch M."/>
            <person name="Goldberg J."/>
            <person name="Griggs A."/>
            <person name="Gujja S."/>
            <person name="Heilman E.R."/>
            <person name="Heiman D."/>
            <person name="Hepburn T."/>
            <person name="Howarth C."/>
            <person name="Jen D."/>
            <person name="Larson L."/>
            <person name="Mehta T."/>
            <person name="Neiman D."/>
            <person name="Pearson M."/>
            <person name="Roberts A."/>
            <person name="Saif S."/>
            <person name="Shea T."/>
            <person name="Shenoy N."/>
            <person name="Sisk P."/>
            <person name="Stolte C."/>
            <person name="Sykes S."/>
            <person name="Walk T."/>
            <person name="White J."/>
            <person name="Yandava C."/>
            <person name="Haas B."/>
            <person name="Nusbaum C."/>
            <person name="Birren B."/>
        </authorList>
    </citation>
    <scope>NUCLEOTIDE SEQUENCE [LARGE SCALE GENOMIC DNA]</scope>
    <source>
        <strain evidence="4">R3-111a-1</strain>
    </source>
</reference>
<reference evidence="3" key="5">
    <citation type="submission" date="2018-04" db="UniProtKB">
        <authorList>
            <consortium name="EnsemblFungi"/>
        </authorList>
    </citation>
    <scope>IDENTIFICATION</scope>
    <source>
        <strain evidence="3">R3-111a-1</strain>
    </source>
</reference>
<dbReference type="RefSeq" id="XP_009224272.1">
    <property type="nucleotide sequence ID" value="XM_009226008.1"/>
</dbReference>
<evidence type="ECO:0000313" key="3">
    <source>
        <dbReference type="EnsemblFungi" id="EJT74328"/>
    </source>
</evidence>
<accession>J3P3T4</accession>
<reference evidence="3" key="4">
    <citation type="journal article" date="2015" name="G3 (Bethesda)">
        <title>Genome sequences of three phytopathogenic species of the Magnaporthaceae family of fungi.</title>
        <authorList>
            <person name="Okagaki L.H."/>
            <person name="Nunes C.C."/>
            <person name="Sailsbery J."/>
            <person name="Clay B."/>
            <person name="Brown D."/>
            <person name="John T."/>
            <person name="Oh Y."/>
            <person name="Young N."/>
            <person name="Fitzgerald M."/>
            <person name="Haas B.J."/>
            <person name="Zeng Q."/>
            <person name="Young S."/>
            <person name="Adiconis X."/>
            <person name="Fan L."/>
            <person name="Levin J.Z."/>
            <person name="Mitchell T.K."/>
            <person name="Okubara P.A."/>
            <person name="Farman M.L."/>
            <person name="Kohn L.M."/>
            <person name="Birren B."/>
            <person name="Ma L.-J."/>
            <person name="Dean R.A."/>
        </authorList>
    </citation>
    <scope>NUCLEOTIDE SEQUENCE</scope>
    <source>
        <strain evidence="3">R3-111a-1</strain>
    </source>
</reference>
<feature type="region of interest" description="Disordered" evidence="1">
    <location>
        <begin position="73"/>
        <end position="93"/>
    </location>
</feature>
<evidence type="ECO:0000313" key="2">
    <source>
        <dbReference type="EMBL" id="EJT74328.1"/>
    </source>
</evidence>
<evidence type="ECO:0000256" key="1">
    <source>
        <dbReference type="SAM" id="MobiDB-lite"/>
    </source>
</evidence>
<protein>
    <submittedName>
        <fullName evidence="2 3">Uncharacterized protein</fullName>
    </submittedName>
</protein>
<keyword evidence="4" id="KW-1185">Reference proteome</keyword>
<dbReference type="GeneID" id="20348627"/>
<dbReference type="HOGENOM" id="CLU_1214833_0_0_1"/>
<name>J3P3T4_GAET3</name>
<proteinExistence type="predicted"/>
<dbReference type="EMBL" id="GL385398">
    <property type="protein sequence ID" value="EJT74328.1"/>
    <property type="molecule type" value="Genomic_DNA"/>
</dbReference>